<keyword evidence="6" id="KW-1185">Reference proteome</keyword>
<evidence type="ECO:0000256" key="1">
    <source>
        <dbReference type="ARBA" id="ARBA00022987"/>
    </source>
</evidence>
<organism evidence="5 6">
    <name type="scientific">Octadecabacter antarcticus 307</name>
    <dbReference type="NCBI Taxonomy" id="391626"/>
    <lineage>
        <taxon>Bacteria</taxon>
        <taxon>Pseudomonadati</taxon>
        <taxon>Pseudomonadota</taxon>
        <taxon>Alphaproteobacteria</taxon>
        <taxon>Rhodobacterales</taxon>
        <taxon>Roseobacteraceae</taxon>
        <taxon>Octadecabacter</taxon>
    </lineage>
</organism>
<feature type="compositionally biased region" description="Polar residues" evidence="4">
    <location>
        <begin position="1"/>
        <end position="10"/>
    </location>
</feature>
<name>M9R9U7_9RHOB</name>
<dbReference type="PANTHER" id="PTHR40137:SF2">
    <property type="entry name" value="PROTEIN GVPK 1"/>
    <property type="match status" value="1"/>
</dbReference>
<dbReference type="Pfam" id="PF05121">
    <property type="entry name" value="GvpK"/>
    <property type="match status" value="1"/>
</dbReference>
<protein>
    <submittedName>
        <fullName evidence="5">Gas vesicle protein GvpK</fullName>
    </submittedName>
</protein>
<dbReference type="HOGENOM" id="CLU_150705_0_1_5"/>
<dbReference type="STRING" id="391626.OAN307_c30450"/>
<evidence type="ECO:0000313" key="5">
    <source>
        <dbReference type="EMBL" id="AGI68588.1"/>
    </source>
</evidence>
<comment type="similarity">
    <text evidence="3">Belongs to the gas vesicle GvpK family.</text>
</comment>
<sequence>MKTTSDSQFDSMKKILTDSSKEDSASCDPTDLLPNKSLPPSLSTSPETAADDLVKLVLAVIDTVRQVMEKQAIRRVESGALAEAEIERLGLTLMRLEARMVELKSHFGLSNEDLNLHFGTVQDLKDILNDEE</sequence>
<evidence type="ECO:0000256" key="3">
    <source>
        <dbReference type="ARBA" id="ARBA00035659"/>
    </source>
</evidence>
<dbReference type="AlphaFoldDB" id="M9R9U7"/>
<dbReference type="InterPro" id="IPR007805">
    <property type="entry name" value="GvpK"/>
</dbReference>
<proteinExistence type="inferred from homology"/>
<feature type="compositionally biased region" description="Low complexity" evidence="4">
    <location>
        <begin position="32"/>
        <end position="46"/>
    </location>
</feature>
<dbReference type="GO" id="GO:0031411">
    <property type="term" value="C:gas vesicle"/>
    <property type="evidence" value="ECO:0007669"/>
    <property type="project" value="UniProtKB-SubCell"/>
</dbReference>
<dbReference type="eggNOG" id="ENOG50330IR">
    <property type="taxonomic scope" value="Bacteria"/>
</dbReference>
<gene>
    <name evidence="5" type="primary">gvpK</name>
    <name evidence="5" type="ORF">OAN307_c30450</name>
</gene>
<evidence type="ECO:0000256" key="4">
    <source>
        <dbReference type="SAM" id="MobiDB-lite"/>
    </source>
</evidence>
<reference evidence="5 6" key="1">
    <citation type="journal article" date="2013" name="PLoS ONE">
        <title>Poles Apart: Arctic and Antarctic Octadecabacter strains Share High Genome Plasticity and a New Type of Xanthorhodopsin.</title>
        <authorList>
            <person name="Vollmers J."/>
            <person name="Voget S."/>
            <person name="Dietrich S."/>
            <person name="Gollnow K."/>
            <person name="Smits M."/>
            <person name="Meyer K."/>
            <person name="Brinkhoff T."/>
            <person name="Simon M."/>
            <person name="Daniel R."/>
        </authorList>
    </citation>
    <scope>NUCLEOTIDE SEQUENCE [LARGE SCALE GENOMIC DNA]</scope>
    <source>
        <strain evidence="5 6">307</strain>
    </source>
</reference>
<comment type="subcellular location">
    <subcellularLocation>
        <location evidence="2">Gas vesicle</location>
    </subcellularLocation>
</comment>
<evidence type="ECO:0000256" key="2">
    <source>
        <dbReference type="ARBA" id="ARBA00035108"/>
    </source>
</evidence>
<dbReference type="OrthoDB" id="5772958at2"/>
<dbReference type="EMBL" id="CP003740">
    <property type="protein sequence ID" value="AGI68588.1"/>
    <property type="molecule type" value="Genomic_DNA"/>
</dbReference>
<dbReference type="KEGG" id="oat:OAN307_c30450"/>
<dbReference type="Proteomes" id="UP000005307">
    <property type="component" value="Chromosome"/>
</dbReference>
<keyword evidence="1" id="KW-0304">Gas vesicle</keyword>
<evidence type="ECO:0000313" key="6">
    <source>
        <dbReference type="Proteomes" id="UP000005307"/>
    </source>
</evidence>
<dbReference type="RefSeq" id="WP_015500574.1">
    <property type="nucleotide sequence ID" value="NC_020911.1"/>
</dbReference>
<dbReference type="PANTHER" id="PTHR40137">
    <property type="entry name" value="PROTEIN GVPK 1"/>
    <property type="match status" value="1"/>
</dbReference>
<accession>M9R9U7</accession>
<feature type="region of interest" description="Disordered" evidence="4">
    <location>
        <begin position="1"/>
        <end position="47"/>
    </location>
</feature>
<feature type="compositionally biased region" description="Basic and acidic residues" evidence="4">
    <location>
        <begin position="11"/>
        <end position="24"/>
    </location>
</feature>
<dbReference type="GO" id="GO:0031412">
    <property type="term" value="P:gas vesicle organization"/>
    <property type="evidence" value="ECO:0007669"/>
    <property type="project" value="InterPro"/>
</dbReference>